<name>A0ABQ5UTT5_9HYPH</name>
<dbReference type="SUPFAM" id="SSF52768">
    <property type="entry name" value="Arginase/deacetylase"/>
    <property type="match status" value="1"/>
</dbReference>
<evidence type="ECO:0000256" key="1">
    <source>
        <dbReference type="ARBA" id="ARBA00009227"/>
    </source>
</evidence>
<evidence type="ECO:0000313" key="6">
    <source>
        <dbReference type="Proteomes" id="UP001161405"/>
    </source>
</evidence>
<reference evidence="5" key="1">
    <citation type="journal article" date="2014" name="Int. J. Syst. Evol. Microbiol.">
        <title>Complete genome of a new Firmicutes species belonging to the dominant human colonic microbiota ('Ruminococcus bicirculans') reveals two chromosomes and a selective capacity to utilize plant glucans.</title>
        <authorList>
            <consortium name="NISC Comparative Sequencing Program"/>
            <person name="Wegmann U."/>
            <person name="Louis P."/>
            <person name="Goesmann A."/>
            <person name="Henrissat B."/>
            <person name="Duncan S.H."/>
            <person name="Flint H.J."/>
        </authorList>
    </citation>
    <scope>NUCLEOTIDE SEQUENCE</scope>
    <source>
        <strain evidence="5">NBRC 107169</strain>
    </source>
</reference>
<dbReference type="Gene3D" id="3.40.800.10">
    <property type="entry name" value="Ureohydrolase domain"/>
    <property type="match status" value="1"/>
</dbReference>
<gene>
    <name evidence="5" type="primary">speB</name>
    <name evidence="5" type="ORF">GCM10007879_25580</name>
</gene>
<sequence length="315" mass="33817">MTNEVKGDQAIRGGALTGRAPEMTYAGVLSFLRRKYSKDVSGAHVVVSGVPYDGSVSNRSGCRLGPQAIRAASVQLAELKAFPFDFDPFDHLAVVDFGDCYLTPQTQSSVPAAIVAHAESIIAQGAKMLTFGGDHFVTYPLLKAHAAKYGPVALVQFDAHSDTWEEQQGQLDHGTMFARGVDEGIIDTEYSIQIGIRTQNDDPHGFKIQTAPWIHRNGVDASIEGILNRVKDRPAYITFDIDCLDPAFAPGTGTPVAGGLASWQALEILRGLGSLDLIGMDVVEVAPAYDHSEITAIAAATVAHDWLCLLAQKIR</sequence>
<comment type="similarity">
    <text evidence="1">Belongs to the arginase family. Agmatinase subfamily.</text>
</comment>
<dbReference type="CDD" id="cd11592">
    <property type="entry name" value="Agmatinase_PAH"/>
    <property type="match status" value="1"/>
</dbReference>
<dbReference type="PROSITE" id="PS01053">
    <property type="entry name" value="ARGINASE_1"/>
    <property type="match status" value="1"/>
</dbReference>
<dbReference type="NCBIfam" id="TIGR01230">
    <property type="entry name" value="agmatinase"/>
    <property type="match status" value="1"/>
</dbReference>
<evidence type="ECO:0000256" key="2">
    <source>
        <dbReference type="ARBA" id="ARBA00022723"/>
    </source>
</evidence>
<dbReference type="Proteomes" id="UP001161405">
    <property type="component" value="Unassembled WGS sequence"/>
</dbReference>
<evidence type="ECO:0000256" key="3">
    <source>
        <dbReference type="ARBA" id="ARBA00022801"/>
    </source>
</evidence>
<keyword evidence="2" id="KW-0479">Metal-binding</keyword>
<dbReference type="RefSeq" id="WP_284365157.1">
    <property type="nucleotide sequence ID" value="NZ_BSNI01000002.1"/>
</dbReference>
<accession>A0ABQ5UTT5</accession>
<dbReference type="Pfam" id="PF00491">
    <property type="entry name" value="Arginase"/>
    <property type="match status" value="1"/>
</dbReference>
<dbReference type="NCBIfam" id="NF002564">
    <property type="entry name" value="PRK02190.1"/>
    <property type="match status" value="1"/>
</dbReference>
<dbReference type="InterPro" id="IPR020855">
    <property type="entry name" value="Ureohydrolase_Mn_BS"/>
</dbReference>
<protein>
    <submittedName>
        <fullName evidence="5">Agmatinase</fullName>
    </submittedName>
</protein>
<dbReference type="InterPro" id="IPR006035">
    <property type="entry name" value="Ureohydrolase"/>
</dbReference>
<dbReference type="InterPro" id="IPR005925">
    <property type="entry name" value="Agmatinase-rel"/>
</dbReference>
<dbReference type="PANTHER" id="PTHR11358">
    <property type="entry name" value="ARGINASE/AGMATINASE"/>
    <property type="match status" value="1"/>
</dbReference>
<dbReference type="EMBL" id="BSNI01000002">
    <property type="protein sequence ID" value="GLQ18309.1"/>
    <property type="molecule type" value="Genomic_DNA"/>
</dbReference>
<proteinExistence type="inferred from homology"/>
<dbReference type="PANTHER" id="PTHR11358:SF26">
    <property type="entry name" value="GUANIDINO ACID HYDROLASE, MITOCHONDRIAL"/>
    <property type="match status" value="1"/>
</dbReference>
<evidence type="ECO:0000313" key="5">
    <source>
        <dbReference type="EMBL" id="GLQ18309.1"/>
    </source>
</evidence>
<reference evidence="5" key="2">
    <citation type="submission" date="2023-01" db="EMBL/GenBank/DDBJ databases">
        <title>Draft genome sequence of Maritalea porphyrae strain NBRC 107169.</title>
        <authorList>
            <person name="Sun Q."/>
            <person name="Mori K."/>
        </authorList>
    </citation>
    <scope>NUCLEOTIDE SEQUENCE</scope>
    <source>
        <strain evidence="5">NBRC 107169</strain>
    </source>
</reference>
<organism evidence="5 6">
    <name type="scientific">Maritalea porphyrae</name>
    <dbReference type="NCBI Taxonomy" id="880732"/>
    <lineage>
        <taxon>Bacteria</taxon>
        <taxon>Pseudomonadati</taxon>
        <taxon>Pseudomonadota</taxon>
        <taxon>Alphaproteobacteria</taxon>
        <taxon>Hyphomicrobiales</taxon>
        <taxon>Devosiaceae</taxon>
        <taxon>Maritalea</taxon>
    </lineage>
</organism>
<dbReference type="InterPro" id="IPR023696">
    <property type="entry name" value="Ureohydrolase_dom_sf"/>
</dbReference>
<dbReference type="PROSITE" id="PS51409">
    <property type="entry name" value="ARGINASE_2"/>
    <property type="match status" value="1"/>
</dbReference>
<keyword evidence="6" id="KW-1185">Reference proteome</keyword>
<keyword evidence="3 4" id="KW-0378">Hydrolase</keyword>
<evidence type="ECO:0000256" key="4">
    <source>
        <dbReference type="RuleBase" id="RU003684"/>
    </source>
</evidence>
<dbReference type="PIRSF" id="PIRSF036979">
    <property type="entry name" value="Arginase"/>
    <property type="match status" value="1"/>
</dbReference>
<comment type="caution">
    <text evidence="5">The sequence shown here is derived from an EMBL/GenBank/DDBJ whole genome shotgun (WGS) entry which is preliminary data.</text>
</comment>